<proteinExistence type="predicted"/>
<keyword evidence="4" id="KW-1185">Reference proteome</keyword>
<dbReference type="RefSeq" id="WP_154358070.1">
    <property type="nucleotide sequence ID" value="NZ_WKJL01000008.1"/>
</dbReference>
<accession>A0A844D5B9</accession>
<reference evidence="3 4" key="1">
    <citation type="submission" date="2019-11" db="EMBL/GenBank/DDBJ databases">
        <title>Novel species isolated from a subtropical stream in China.</title>
        <authorList>
            <person name="Lu H."/>
        </authorList>
    </citation>
    <scope>NUCLEOTIDE SEQUENCE [LARGE SCALE GENOMIC DNA]</scope>
    <source>
        <strain evidence="3 4">FT26W</strain>
    </source>
</reference>
<gene>
    <name evidence="3" type="ORF">GJ698_13135</name>
</gene>
<keyword evidence="2" id="KW-0812">Transmembrane</keyword>
<organism evidence="3 4">
    <name type="scientific">Duganella aquatilis</name>
    <dbReference type="NCBI Taxonomy" id="2666082"/>
    <lineage>
        <taxon>Bacteria</taxon>
        <taxon>Pseudomonadati</taxon>
        <taxon>Pseudomonadota</taxon>
        <taxon>Betaproteobacteria</taxon>
        <taxon>Burkholderiales</taxon>
        <taxon>Oxalobacteraceae</taxon>
        <taxon>Telluria group</taxon>
        <taxon>Duganella</taxon>
    </lineage>
</organism>
<keyword evidence="2" id="KW-0472">Membrane</keyword>
<keyword evidence="1" id="KW-0175">Coiled coil</keyword>
<dbReference type="EMBL" id="WKJL01000008">
    <property type="protein sequence ID" value="MRW85025.1"/>
    <property type="molecule type" value="Genomic_DNA"/>
</dbReference>
<sequence>MNSTSLDNQSSGIQDGHLVRIVRLETNMDNVTSILASLQRTEETHHQEMLMRFDELRDRIDDGRREAQARLEQARQEARIRLEQSEARYDQARQAALVARMDLHDQQAVMRDQNLTNRIDKLTFWMAGLMITNVLTIAGLILRKF</sequence>
<feature type="coiled-coil region" evidence="1">
    <location>
        <begin position="21"/>
        <end position="95"/>
    </location>
</feature>
<comment type="caution">
    <text evidence="3">The sequence shown here is derived from an EMBL/GenBank/DDBJ whole genome shotgun (WGS) entry which is preliminary data.</text>
</comment>
<evidence type="ECO:0000313" key="3">
    <source>
        <dbReference type="EMBL" id="MRW85025.1"/>
    </source>
</evidence>
<feature type="transmembrane region" description="Helical" evidence="2">
    <location>
        <begin position="122"/>
        <end position="142"/>
    </location>
</feature>
<dbReference type="AlphaFoldDB" id="A0A844D5B9"/>
<name>A0A844D5B9_9BURK</name>
<keyword evidence="2" id="KW-1133">Transmembrane helix</keyword>
<protein>
    <submittedName>
        <fullName evidence="3">Uncharacterized protein</fullName>
    </submittedName>
</protein>
<dbReference type="Proteomes" id="UP000439986">
    <property type="component" value="Unassembled WGS sequence"/>
</dbReference>
<evidence type="ECO:0000256" key="1">
    <source>
        <dbReference type="SAM" id="Coils"/>
    </source>
</evidence>
<evidence type="ECO:0000256" key="2">
    <source>
        <dbReference type="SAM" id="Phobius"/>
    </source>
</evidence>
<evidence type="ECO:0000313" key="4">
    <source>
        <dbReference type="Proteomes" id="UP000439986"/>
    </source>
</evidence>